<gene>
    <name evidence="1" type="ORF">DPMN_113771</name>
</gene>
<dbReference type="Proteomes" id="UP000828390">
    <property type="component" value="Unassembled WGS sequence"/>
</dbReference>
<organism evidence="1 2">
    <name type="scientific">Dreissena polymorpha</name>
    <name type="common">Zebra mussel</name>
    <name type="synonym">Mytilus polymorpha</name>
    <dbReference type="NCBI Taxonomy" id="45954"/>
    <lineage>
        <taxon>Eukaryota</taxon>
        <taxon>Metazoa</taxon>
        <taxon>Spiralia</taxon>
        <taxon>Lophotrochozoa</taxon>
        <taxon>Mollusca</taxon>
        <taxon>Bivalvia</taxon>
        <taxon>Autobranchia</taxon>
        <taxon>Heteroconchia</taxon>
        <taxon>Euheterodonta</taxon>
        <taxon>Imparidentia</taxon>
        <taxon>Neoheterodontei</taxon>
        <taxon>Myida</taxon>
        <taxon>Dreissenoidea</taxon>
        <taxon>Dreissenidae</taxon>
        <taxon>Dreissena</taxon>
    </lineage>
</organism>
<protein>
    <submittedName>
        <fullName evidence="1">Uncharacterized protein</fullName>
    </submittedName>
</protein>
<dbReference type="EMBL" id="JAIWYP010000004">
    <property type="protein sequence ID" value="KAH3840324.1"/>
    <property type="molecule type" value="Genomic_DNA"/>
</dbReference>
<sequence>MVAGGQYSTTLVLLAFIRGVAKYIKPLCLMCVGTVISLSFPTGWRPVLPKTVPLPYVFDSRLLPLYPLRVLSYLIEKRSHHCAVICVCWSRFATLAVVFGSTMTVSGMTTHVVVRLAVCFRQRFTLLSGRLCHEPWPTAPRSCSTIGDLNYDCPNRILDPPDPRHQPYSHTIFRSTVHNHRHPCRFRYAHRNIFLPYCQLV</sequence>
<accession>A0A9D4KIW5</accession>
<proteinExistence type="predicted"/>
<name>A0A9D4KIW5_DREPO</name>
<reference evidence="1" key="2">
    <citation type="submission" date="2020-11" db="EMBL/GenBank/DDBJ databases">
        <authorList>
            <person name="McCartney M.A."/>
            <person name="Auch B."/>
            <person name="Kono T."/>
            <person name="Mallez S."/>
            <person name="Becker A."/>
            <person name="Gohl D.M."/>
            <person name="Silverstein K.A.T."/>
            <person name="Koren S."/>
            <person name="Bechman K.B."/>
            <person name="Herman A."/>
            <person name="Abrahante J.E."/>
            <person name="Garbe J."/>
        </authorList>
    </citation>
    <scope>NUCLEOTIDE SEQUENCE</scope>
    <source>
        <strain evidence="1">Duluth1</strain>
        <tissue evidence="1">Whole animal</tissue>
    </source>
</reference>
<evidence type="ECO:0000313" key="1">
    <source>
        <dbReference type="EMBL" id="KAH3840324.1"/>
    </source>
</evidence>
<reference evidence="1" key="1">
    <citation type="journal article" date="2019" name="bioRxiv">
        <title>The Genome of the Zebra Mussel, Dreissena polymorpha: A Resource for Invasive Species Research.</title>
        <authorList>
            <person name="McCartney M.A."/>
            <person name="Auch B."/>
            <person name="Kono T."/>
            <person name="Mallez S."/>
            <person name="Zhang Y."/>
            <person name="Obille A."/>
            <person name="Becker A."/>
            <person name="Abrahante J.E."/>
            <person name="Garbe J."/>
            <person name="Badalamenti J.P."/>
            <person name="Herman A."/>
            <person name="Mangelson H."/>
            <person name="Liachko I."/>
            <person name="Sullivan S."/>
            <person name="Sone E.D."/>
            <person name="Koren S."/>
            <person name="Silverstein K.A.T."/>
            <person name="Beckman K.B."/>
            <person name="Gohl D.M."/>
        </authorList>
    </citation>
    <scope>NUCLEOTIDE SEQUENCE</scope>
    <source>
        <strain evidence="1">Duluth1</strain>
        <tissue evidence="1">Whole animal</tissue>
    </source>
</reference>
<keyword evidence="2" id="KW-1185">Reference proteome</keyword>
<comment type="caution">
    <text evidence="1">The sequence shown here is derived from an EMBL/GenBank/DDBJ whole genome shotgun (WGS) entry which is preliminary data.</text>
</comment>
<dbReference type="AlphaFoldDB" id="A0A9D4KIW5"/>
<evidence type="ECO:0000313" key="2">
    <source>
        <dbReference type="Proteomes" id="UP000828390"/>
    </source>
</evidence>